<accession>A0A812VN42</accession>
<feature type="compositionally biased region" description="Acidic residues" evidence="1">
    <location>
        <begin position="55"/>
        <end position="71"/>
    </location>
</feature>
<proteinExistence type="predicted"/>
<dbReference type="Proteomes" id="UP000601435">
    <property type="component" value="Unassembled WGS sequence"/>
</dbReference>
<organism evidence="2 3">
    <name type="scientific">Symbiodinium necroappetens</name>
    <dbReference type="NCBI Taxonomy" id="1628268"/>
    <lineage>
        <taxon>Eukaryota</taxon>
        <taxon>Sar</taxon>
        <taxon>Alveolata</taxon>
        <taxon>Dinophyceae</taxon>
        <taxon>Suessiales</taxon>
        <taxon>Symbiodiniaceae</taxon>
        <taxon>Symbiodinium</taxon>
    </lineage>
</organism>
<dbReference type="AlphaFoldDB" id="A0A812VN42"/>
<protein>
    <submittedName>
        <fullName evidence="2">Uncharacterized protein</fullName>
    </submittedName>
</protein>
<reference evidence="2" key="1">
    <citation type="submission" date="2021-02" db="EMBL/GenBank/DDBJ databases">
        <authorList>
            <person name="Dougan E. K."/>
            <person name="Rhodes N."/>
            <person name="Thang M."/>
            <person name="Chan C."/>
        </authorList>
    </citation>
    <scope>NUCLEOTIDE SEQUENCE</scope>
</reference>
<comment type="caution">
    <text evidence="2">The sequence shown here is derived from an EMBL/GenBank/DDBJ whole genome shotgun (WGS) entry which is preliminary data.</text>
</comment>
<feature type="non-terminal residue" evidence="2">
    <location>
        <position position="285"/>
    </location>
</feature>
<feature type="non-terminal residue" evidence="2">
    <location>
        <position position="1"/>
    </location>
</feature>
<evidence type="ECO:0000256" key="1">
    <source>
        <dbReference type="SAM" id="MobiDB-lite"/>
    </source>
</evidence>
<feature type="region of interest" description="Disordered" evidence="1">
    <location>
        <begin position="1"/>
        <end position="28"/>
    </location>
</feature>
<dbReference type="OrthoDB" id="10455640at2759"/>
<dbReference type="EMBL" id="CAJNJA010029479">
    <property type="protein sequence ID" value="CAE7628987.1"/>
    <property type="molecule type" value="Genomic_DNA"/>
</dbReference>
<evidence type="ECO:0000313" key="3">
    <source>
        <dbReference type="Proteomes" id="UP000601435"/>
    </source>
</evidence>
<name>A0A812VN42_9DINO</name>
<gene>
    <name evidence="2" type="ORF">SNEC2469_LOCUS17725</name>
</gene>
<feature type="compositionally biased region" description="Pro residues" evidence="1">
    <location>
        <begin position="1"/>
        <end position="12"/>
    </location>
</feature>
<evidence type="ECO:0000313" key="2">
    <source>
        <dbReference type="EMBL" id="CAE7628987.1"/>
    </source>
</evidence>
<feature type="region of interest" description="Disordered" evidence="1">
    <location>
        <begin position="51"/>
        <end position="80"/>
    </location>
</feature>
<sequence length="285" mass="31305">SPVPKVKPPPPPRRPKAPKKPKLETFEPEMPKYSDKCVGYGDLWKKVQETTVNEAGEEESNAEELATEEESQAGYKDRQIGRPSERLCSDLAGTYGGIRSKWAGGDGKAIQKPMPYAYEALSCRTVAREDPEVGCLDRSGAVAFKGQEVFRHLNFLIEGMNLPTTIATTCADLADVCKGIVNSVYAGVKLLKYTGAEILQSQINSAASKDCSAAQANFARMFCDVHCVRDAVIRGDRTILRNLKKATDITNGNTAKLAEWIVKTQQLDVSWLAEKIDHQTVVQNL</sequence>
<keyword evidence="3" id="KW-1185">Reference proteome</keyword>